<keyword evidence="3" id="KW-1185">Reference proteome</keyword>
<organism evidence="2 3">
    <name type="scientific">Pedobacter kyungheensis</name>
    <dbReference type="NCBI Taxonomy" id="1069985"/>
    <lineage>
        <taxon>Bacteria</taxon>
        <taxon>Pseudomonadati</taxon>
        <taxon>Bacteroidota</taxon>
        <taxon>Sphingobacteriia</taxon>
        <taxon>Sphingobacteriales</taxon>
        <taxon>Sphingobacteriaceae</taxon>
        <taxon>Pedobacter</taxon>
    </lineage>
</organism>
<protein>
    <submittedName>
        <fullName evidence="2">Uncharacterized protein</fullName>
    </submittedName>
</protein>
<evidence type="ECO:0000313" key="2">
    <source>
        <dbReference type="EMBL" id="KIA96595.1"/>
    </source>
</evidence>
<name>A0A0C1DRC0_9SPHI</name>
<dbReference type="AlphaFoldDB" id="A0A0C1DRC0"/>
<keyword evidence="1" id="KW-0812">Transmembrane</keyword>
<evidence type="ECO:0000256" key="1">
    <source>
        <dbReference type="SAM" id="Phobius"/>
    </source>
</evidence>
<sequence>MICFENSNFNFLQDTPIERGLASIIHMMIFFMGAFLMDHKDNRCLPVSAISCINKLLSFWPLRESSPRPVYLSGMIIFRRDVTWEAVPEFNFFGLV</sequence>
<dbReference type="Proteomes" id="UP000031246">
    <property type="component" value="Unassembled WGS sequence"/>
</dbReference>
<keyword evidence="1" id="KW-1133">Transmembrane helix</keyword>
<comment type="caution">
    <text evidence="2">The sequence shown here is derived from an EMBL/GenBank/DDBJ whole genome shotgun (WGS) entry which is preliminary data.</text>
</comment>
<keyword evidence="1" id="KW-0472">Membrane</keyword>
<dbReference type="EMBL" id="JSYN01000002">
    <property type="protein sequence ID" value="KIA96595.1"/>
    <property type="molecule type" value="Genomic_DNA"/>
</dbReference>
<accession>A0A0C1DRC0</accession>
<feature type="transmembrane region" description="Helical" evidence="1">
    <location>
        <begin position="20"/>
        <end position="37"/>
    </location>
</feature>
<proteinExistence type="predicted"/>
<gene>
    <name evidence="2" type="ORF">OC25_02340</name>
</gene>
<reference evidence="2 3" key="1">
    <citation type="submission" date="2014-10" db="EMBL/GenBank/DDBJ databases">
        <title>Pedobacter Kyungheensis.</title>
        <authorList>
            <person name="Anderson B.M."/>
            <person name="Newman J.D."/>
        </authorList>
    </citation>
    <scope>NUCLEOTIDE SEQUENCE [LARGE SCALE GENOMIC DNA]</scope>
    <source>
        <strain evidence="2 3">KACC 16221</strain>
    </source>
</reference>
<evidence type="ECO:0000313" key="3">
    <source>
        <dbReference type="Proteomes" id="UP000031246"/>
    </source>
</evidence>